<dbReference type="InterPro" id="IPR000073">
    <property type="entry name" value="AB_hydrolase_1"/>
</dbReference>
<feature type="domain" description="AB hydrolase-1" evidence="1">
    <location>
        <begin position="130"/>
        <end position="385"/>
    </location>
</feature>
<gene>
    <name evidence="2" type="ORF">HPB48_019164</name>
</gene>
<dbReference type="InterPro" id="IPR029058">
    <property type="entry name" value="AB_hydrolase_fold"/>
</dbReference>
<dbReference type="OrthoDB" id="6431331at2759"/>
<dbReference type="EMBL" id="JABSTR010000006">
    <property type="protein sequence ID" value="KAH9372870.1"/>
    <property type="molecule type" value="Genomic_DNA"/>
</dbReference>
<accession>A0A9J6G3A8</accession>
<keyword evidence="3" id="KW-1185">Reference proteome</keyword>
<reference evidence="2 3" key="1">
    <citation type="journal article" date="2020" name="Cell">
        <title>Large-Scale Comparative Analyses of Tick Genomes Elucidate Their Genetic Diversity and Vector Capacities.</title>
        <authorList>
            <consortium name="Tick Genome and Microbiome Consortium (TIGMIC)"/>
            <person name="Jia N."/>
            <person name="Wang J."/>
            <person name="Shi W."/>
            <person name="Du L."/>
            <person name="Sun Y."/>
            <person name="Zhan W."/>
            <person name="Jiang J.F."/>
            <person name="Wang Q."/>
            <person name="Zhang B."/>
            <person name="Ji P."/>
            <person name="Bell-Sakyi L."/>
            <person name="Cui X.M."/>
            <person name="Yuan T.T."/>
            <person name="Jiang B.G."/>
            <person name="Yang W.F."/>
            <person name="Lam T.T."/>
            <person name="Chang Q.C."/>
            <person name="Ding S.J."/>
            <person name="Wang X.J."/>
            <person name="Zhu J.G."/>
            <person name="Ruan X.D."/>
            <person name="Zhao L."/>
            <person name="Wei J.T."/>
            <person name="Ye R.Z."/>
            <person name="Que T.C."/>
            <person name="Du C.H."/>
            <person name="Zhou Y.H."/>
            <person name="Cheng J.X."/>
            <person name="Dai P.F."/>
            <person name="Guo W.B."/>
            <person name="Han X.H."/>
            <person name="Huang E.J."/>
            <person name="Li L.F."/>
            <person name="Wei W."/>
            <person name="Gao Y.C."/>
            <person name="Liu J.Z."/>
            <person name="Shao H.Z."/>
            <person name="Wang X."/>
            <person name="Wang C.C."/>
            <person name="Yang T.C."/>
            <person name="Huo Q.B."/>
            <person name="Li W."/>
            <person name="Chen H.Y."/>
            <person name="Chen S.E."/>
            <person name="Zhou L.G."/>
            <person name="Ni X.B."/>
            <person name="Tian J.H."/>
            <person name="Sheng Y."/>
            <person name="Liu T."/>
            <person name="Pan Y.S."/>
            <person name="Xia L.Y."/>
            <person name="Li J."/>
            <person name="Zhao F."/>
            <person name="Cao W.C."/>
        </authorList>
    </citation>
    <scope>NUCLEOTIDE SEQUENCE [LARGE SCALE GENOMIC DNA]</scope>
    <source>
        <strain evidence="2">HaeL-2018</strain>
    </source>
</reference>
<sequence length="398" mass="44802">MVSRWLKLHCVATDKRKINFSVSLENVFVIDKRGGLVAGLRPCFLPPSKQRHVRWASTCTLTAADQDGPGFLSEHVLQVNTCGDLYREWRKTRQHYRHAPTEGIDVDVPFVCSRMTEEGAYVETGRPLAVLLHGAPGSYRDFSENLIPRLQARGVDILAPNFPDMAFSLRNKFFWHTVEERTALLRDFLKKLGVNRIDALVAHSASIYPSLRLLLEGNGGPKVKSLVLLAPNSHITPQVLKPLWATDWMIESYRNSFLRPLVSGLVLLACYFGFRPNKPVVQDVLLSLTTYKLSGFDRGGEKLLEAVAQRQLPTLVAISKNDRLLCYRVLMGVCSALGASPEDLWYYDKEGKLTTPGTSGSWLKVLSFEHGTHYPFVKHPDICADEIVQLLQRMGIMR</sequence>
<proteinExistence type="predicted"/>
<protein>
    <recommendedName>
        <fullName evidence="1">AB hydrolase-1 domain-containing protein</fullName>
    </recommendedName>
</protein>
<dbReference type="Gene3D" id="3.40.50.1820">
    <property type="entry name" value="alpha/beta hydrolase"/>
    <property type="match status" value="1"/>
</dbReference>
<evidence type="ECO:0000313" key="2">
    <source>
        <dbReference type="EMBL" id="KAH9372870.1"/>
    </source>
</evidence>
<dbReference type="Pfam" id="PF12697">
    <property type="entry name" value="Abhydrolase_6"/>
    <property type="match status" value="1"/>
</dbReference>
<organism evidence="2 3">
    <name type="scientific">Haemaphysalis longicornis</name>
    <name type="common">Bush tick</name>
    <dbReference type="NCBI Taxonomy" id="44386"/>
    <lineage>
        <taxon>Eukaryota</taxon>
        <taxon>Metazoa</taxon>
        <taxon>Ecdysozoa</taxon>
        <taxon>Arthropoda</taxon>
        <taxon>Chelicerata</taxon>
        <taxon>Arachnida</taxon>
        <taxon>Acari</taxon>
        <taxon>Parasitiformes</taxon>
        <taxon>Ixodida</taxon>
        <taxon>Ixodoidea</taxon>
        <taxon>Ixodidae</taxon>
        <taxon>Haemaphysalinae</taxon>
        <taxon>Haemaphysalis</taxon>
    </lineage>
</organism>
<dbReference type="VEuPathDB" id="VectorBase:HLOH_041973"/>
<dbReference type="Proteomes" id="UP000821853">
    <property type="component" value="Chromosome 4"/>
</dbReference>
<evidence type="ECO:0000313" key="3">
    <source>
        <dbReference type="Proteomes" id="UP000821853"/>
    </source>
</evidence>
<dbReference type="AlphaFoldDB" id="A0A9J6G3A8"/>
<dbReference type="PANTHER" id="PTHR47533">
    <property type="entry name" value="PROTEIN CBG21859"/>
    <property type="match status" value="1"/>
</dbReference>
<dbReference type="OMA" id="GCRTIAP"/>
<name>A0A9J6G3A8_HAELO</name>
<comment type="caution">
    <text evidence="2">The sequence shown here is derived from an EMBL/GenBank/DDBJ whole genome shotgun (WGS) entry which is preliminary data.</text>
</comment>
<dbReference type="SUPFAM" id="SSF53474">
    <property type="entry name" value="alpha/beta-Hydrolases"/>
    <property type="match status" value="1"/>
</dbReference>
<evidence type="ECO:0000259" key="1">
    <source>
        <dbReference type="Pfam" id="PF12697"/>
    </source>
</evidence>
<dbReference type="PANTHER" id="PTHR47533:SF4">
    <property type="entry name" value="AB HYDROLASE-1 DOMAIN-CONTAINING PROTEIN"/>
    <property type="match status" value="1"/>
</dbReference>